<name>A0A8S0YPQ6_ARCPL</name>
<accession>A0A8S0YPQ6</accession>
<dbReference type="AlphaFoldDB" id="A0A8S0YPQ6"/>
<reference evidence="2 3" key="1">
    <citation type="submission" date="2020-04" db="EMBL/GenBank/DDBJ databases">
        <authorList>
            <person name="Wallbank WR R."/>
            <person name="Pardo Diaz C."/>
            <person name="Kozak K."/>
            <person name="Martin S."/>
            <person name="Jiggins C."/>
            <person name="Moest M."/>
            <person name="Warren A I."/>
            <person name="Byers J.R.P. K."/>
            <person name="Montejo-Kovacevich G."/>
            <person name="Yen C E."/>
        </authorList>
    </citation>
    <scope>NUCLEOTIDE SEQUENCE [LARGE SCALE GENOMIC DNA]</scope>
</reference>
<evidence type="ECO:0000313" key="2">
    <source>
        <dbReference type="EMBL" id="CAB3221422.1"/>
    </source>
</evidence>
<evidence type="ECO:0000313" key="3">
    <source>
        <dbReference type="Proteomes" id="UP000494256"/>
    </source>
</evidence>
<dbReference type="Proteomes" id="UP000494256">
    <property type="component" value="Unassembled WGS sequence"/>
</dbReference>
<sequence>MGLSAKQRCHANGVGLPSCSYMHVYAYVQGGLSRGYSDGGDTAGAGRRSGRIPPSHESETASITNRSAVESPRLHLASAGVGGRTKTAIAASRRAPGKRGAPGDIAQRNCL</sequence>
<dbReference type="EMBL" id="CADEBD010000045">
    <property type="protein sequence ID" value="CAB3221422.1"/>
    <property type="molecule type" value="Genomic_DNA"/>
</dbReference>
<proteinExistence type="predicted"/>
<feature type="region of interest" description="Disordered" evidence="1">
    <location>
        <begin position="36"/>
        <end position="111"/>
    </location>
</feature>
<comment type="caution">
    <text evidence="2">The sequence shown here is derived from an EMBL/GenBank/DDBJ whole genome shotgun (WGS) entry which is preliminary data.</text>
</comment>
<evidence type="ECO:0000256" key="1">
    <source>
        <dbReference type="SAM" id="MobiDB-lite"/>
    </source>
</evidence>
<organism evidence="2 3">
    <name type="scientific">Arctia plantaginis</name>
    <name type="common">Wood tiger moth</name>
    <name type="synonym">Phalaena plantaginis</name>
    <dbReference type="NCBI Taxonomy" id="874455"/>
    <lineage>
        <taxon>Eukaryota</taxon>
        <taxon>Metazoa</taxon>
        <taxon>Ecdysozoa</taxon>
        <taxon>Arthropoda</taxon>
        <taxon>Hexapoda</taxon>
        <taxon>Insecta</taxon>
        <taxon>Pterygota</taxon>
        <taxon>Neoptera</taxon>
        <taxon>Endopterygota</taxon>
        <taxon>Lepidoptera</taxon>
        <taxon>Glossata</taxon>
        <taxon>Ditrysia</taxon>
        <taxon>Noctuoidea</taxon>
        <taxon>Erebidae</taxon>
        <taxon>Arctiinae</taxon>
        <taxon>Arctia</taxon>
    </lineage>
</organism>
<gene>
    <name evidence="2" type="ORF">APLA_LOCUS824</name>
</gene>
<protein>
    <submittedName>
        <fullName evidence="2">Uncharacterized protein</fullName>
    </submittedName>
</protein>